<reference evidence="6 7" key="1">
    <citation type="submission" date="2019-08" db="EMBL/GenBank/DDBJ databases">
        <title>In-depth cultivation of the pig gut microbiome towards novel bacterial diversity and tailored functional studies.</title>
        <authorList>
            <person name="Wylensek D."/>
            <person name="Hitch T.C.A."/>
            <person name="Clavel T."/>
        </authorList>
    </citation>
    <scope>NUCLEOTIDE SEQUENCE [LARGE SCALE GENOMIC DNA]</scope>
    <source>
        <strain evidence="6 7">WCA-389-WT-23D1</strain>
    </source>
</reference>
<sequence>MVDKNFCMSSYLAFRYVASQGVGFSETLIPQYPQKPTNLIQSVASADDIDAAIRQVLEERFDKQTGILLSGGIDSAILASYLPKGTKAYSIRFVAPNAVDETVKASLYARQYSLDFHVVEVTWEDYLKSGPALMKRRRAPLHQIECAVYAAAKKAKADGIHKLLMGNGSDYLFGGLTGLLSKDWTFDELVERYTMVKPEQALTNPVSVVPVYERFRTGSNSIDLFGFLEQIHGIASIPSFENPLSLAGVQSLEPYEAMHLSVPLDLDRIRGGESKYLIRELFSRKYPQIAAPDKIPFKRPMDQWLANWRGPVRPEFIKGCTASMTGDQKWLVFCLEWFLDLMEEGVL</sequence>
<dbReference type="Pfam" id="PF00733">
    <property type="entry name" value="Asn_synthase"/>
    <property type="match status" value="1"/>
</dbReference>
<dbReference type="InterPro" id="IPR001962">
    <property type="entry name" value="Asn_synthase"/>
</dbReference>
<keyword evidence="7" id="KW-1185">Reference proteome</keyword>
<evidence type="ECO:0000256" key="3">
    <source>
        <dbReference type="ARBA" id="ARBA00022888"/>
    </source>
</evidence>
<comment type="catalytic activity">
    <reaction evidence="4">
        <text>L-aspartate + L-glutamine + ATP + H2O = L-asparagine + L-glutamate + AMP + diphosphate + H(+)</text>
        <dbReference type="Rhea" id="RHEA:12228"/>
        <dbReference type="ChEBI" id="CHEBI:15377"/>
        <dbReference type="ChEBI" id="CHEBI:15378"/>
        <dbReference type="ChEBI" id="CHEBI:29985"/>
        <dbReference type="ChEBI" id="CHEBI:29991"/>
        <dbReference type="ChEBI" id="CHEBI:30616"/>
        <dbReference type="ChEBI" id="CHEBI:33019"/>
        <dbReference type="ChEBI" id="CHEBI:58048"/>
        <dbReference type="ChEBI" id="CHEBI:58359"/>
        <dbReference type="ChEBI" id="CHEBI:456215"/>
        <dbReference type="EC" id="6.3.5.4"/>
    </reaction>
</comment>
<organism evidence="6 7">
    <name type="scientific">Clostridium porci</name>
    <dbReference type="NCBI Taxonomy" id="2605778"/>
    <lineage>
        <taxon>Bacteria</taxon>
        <taxon>Bacillati</taxon>
        <taxon>Bacillota</taxon>
        <taxon>Clostridia</taxon>
        <taxon>Eubacteriales</taxon>
        <taxon>Clostridiaceae</taxon>
        <taxon>Clostridium</taxon>
    </lineage>
</organism>
<evidence type="ECO:0000256" key="4">
    <source>
        <dbReference type="ARBA" id="ARBA00048741"/>
    </source>
</evidence>
<protein>
    <recommendedName>
        <fullName evidence="2">asparagine synthase (glutamine-hydrolyzing)</fullName>
        <ecNumber evidence="2">6.3.5.4</ecNumber>
    </recommendedName>
</protein>
<evidence type="ECO:0000256" key="2">
    <source>
        <dbReference type="ARBA" id="ARBA00012737"/>
    </source>
</evidence>
<evidence type="ECO:0000256" key="1">
    <source>
        <dbReference type="ARBA" id="ARBA00005187"/>
    </source>
</evidence>
<accession>A0A7X2NIZ7</accession>
<comment type="caution">
    <text evidence="6">The sequence shown here is derived from an EMBL/GenBank/DDBJ whole genome shotgun (WGS) entry which is preliminary data.</text>
</comment>
<evidence type="ECO:0000313" key="7">
    <source>
        <dbReference type="Proteomes" id="UP000429958"/>
    </source>
</evidence>
<proteinExistence type="predicted"/>
<dbReference type="EMBL" id="VUMD01000003">
    <property type="protein sequence ID" value="MSS35744.1"/>
    <property type="molecule type" value="Genomic_DNA"/>
</dbReference>
<dbReference type="Proteomes" id="UP000429958">
    <property type="component" value="Unassembled WGS sequence"/>
</dbReference>
<evidence type="ECO:0000313" key="6">
    <source>
        <dbReference type="EMBL" id="MSS35744.1"/>
    </source>
</evidence>
<feature type="domain" description="Asparagine synthetase" evidence="5">
    <location>
        <begin position="60"/>
        <end position="188"/>
    </location>
</feature>
<gene>
    <name evidence="6" type="ORF">FYJ39_03895</name>
</gene>
<dbReference type="AlphaFoldDB" id="A0A7X2NIZ7"/>
<dbReference type="SUPFAM" id="SSF52402">
    <property type="entry name" value="Adenine nucleotide alpha hydrolases-like"/>
    <property type="match status" value="1"/>
</dbReference>
<dbReference type="PANTHER" id="PTHR43284">
    <property type="entry name" value="ASPARAGINE SYNTHETASE (GLUTAMINE-HYDROLYZING)"/>
    <property type="match status" value="1"/>
</dbReference>
<dbReference type="EC" id="6.3.5.4" evidence="2"/>
<dbReference type="RefSeq" id="WP_154471152.1">
    <property type="nucleotide sequence ID" value="NZ_DBEWUL010000057.1"/>
</dbReference>
<dbReference type="InterPro" id="IPR051786">
    <property type="entry name" value="ASN_synthetase/amidase"/>
</dbReference>
<dbReference type="GO" id="GO:0004066">
    <property type="term" value="F:asparagine synthase (glutamine-hydrolyzing) activity"/>
    <property type="evidence" value="ECO:0007669"/>
    <property type="project" value="UniProtKB-EC"/>
</dbReference>
<dbReference type="PANTHER" id="PTHR43284:SF1">
    <property type="entry name" value="ASPARAGINE SYNTHETASE"/>
    <property type="match status" value="1"/>
</dbReference>
<dbReference type="GO" id="GO:0006529">
    <property type="term" value="P:asparagine biosynthetic process"/>
    <property type="evidence" value="ECO:0007669"/>
    <property type="project" value="UniProtKB-KW"/>
</dbReference>
<keyword evidence="3" id="KW-0061">Asparagine biosynthesis</keyword>
<dbReference type="InterPro" id="IPR014729">
    <property type="entry name" value="Rossmann-like_a/b/a_fold"/>
</dbReference>
<keyword evidence="3" id="KW-0028">Amino-acid biosynthesis</keyword>
<dbReference type="Gene3D" id="3.40.50.620">
    <property type="entry name" value="HUPs"/>
    <property type="match status" value="1"/>
</dbReference>
<evidence type="ECO:0000259" key="5">
    <source>
        <dbReference type="Pfam" id="PF00733"/>
    </source>
</evidence>
<comment type="pathway">
    <text evidence="1">Amino-acid biosynthesis; L-asparagine biosynthesis; L-asparagine from L-aspartate (L-Gln route): step 1/1.</text>
</comment>
<name>A0A7X2NIZ7_9CLOT</name>